<organism evidence="5 6">
    <name type="scientific">Petrolisthes manimaculis</name>
    <dbReference type="NCBI Taxonomy" id="1843537"/>
    <lineage>
        <taxon>Eukaryota</taxon>
        <taxon>Metazoa</taxon>
        <taxon>Ecdysozoa</taxon>
        <taxon>Arthropoda</taxon>
        <taxon>Crustacea</taxon>
        <taxon>Multicrustacea</taxon>
        <taxon>Malacostraca</taxon>
        <taxon>Eumalacostraca</taxon>
        <taxon>Eucarida</taxon>
        <taxon>Decapoda</taxon>
        <taxon>Pleocyemata</taxon>
        <taxon>Anomura</taxon>
        <taxon>Galatheoidea</taxon>
        <taxon>Porcellanidae</taxon>
        <taxon>Petrolisthes</taxon>
    </lineage>
</organism>
<feature type="signal peptide" evidence="3">
    <location>
        <begin position="1"/>
        <end position="25"/>
    </location>
</feature>
<feature type="domain" description="Fibronectin type-III" evidence="4">
    <location>
        <begin position="803"/>
        <end position="892"/>
    </location>
</feature>
<evidence type="ECO:0000313" key="5">
    <source>
        <dbReference type="EMBL" id="KAK4315468.1"/>
    </source>
</evidence>
<reference evidence="5" key="1">
    <citation type="submission" date="2023-11" db="EMBL/GenBank/DDBJ databases">
        <title>Genome assemblies of two species of porcelain crab, Petrolisthes cinctipes and Petrolisthes manimaculis (Anomura: Porcellanidae).</title>
        <authorList>
            <person name="Angst P."/>
        </authorList>
    </citation>
    <scope>NUCLEOTIDE SEQUENCE</scope>
    <source>
        <strain evidence="5">PB745_02</strain>
        <tissue evidence="5">Gill</tissue>
    </source>
</reference>
<dbReference type="GO" id="GO:0045202">
    <property type="term" value="C:synapse"/>
    <property type="evidence" value="ECO:0007669"/>
    <property type="project" value="TreeGrafter"/>
</dbReference>
<dbReference type="Proteomes" id="UP001292094">
    <property type="component" value="Unassembled WGS sequence"/>
</dbReference>
<name>A0AAE1U9G5_9EUCA</name>
<gene>
    <name evidence="5" type="ORF">Pmani_013383</name>
</gene>
<dbReference type="AlphaFoldDB" id="A0AAE1U9G5"/>
<dbReference type="PANTHER" id="PTHR13817:SF166">
    <property type="entry name" value="NEURONAL IGCAM-RELATED"/>
    <property type="match status" value="1"/>
</dbReference>
<evidence type="ECO:0000256" key="2">
    <source>
        <dbReference type="SAM" id="MobiDB-lite"/>
    </source>
</evidence>
<feature type="domain" description="Fibronectin type-III" evidence="4">
    <location>
        <begin position="241"/>
        <end position="328"/>
    </location>
</feature>
<dbReference type="PANTHER" id="PTHR13817">
    <property type="entry name" value="TITIN"/>
    <property type="match status" value="1"/>
</dbReference>
<evidence type="ECO:0000259" key="4">
    <source>
        <dbReference type="PROSITE" id="PS50853"/>
    </source>
</evidence>
<accession>A0AAE1U9G5</accession>
<feature type="domain" description="Fibronectin type-III" evidence="4">
    <location>
        <begin position="145"/>
        <end position="236"/>
    </location>
</feature>
<dbReference type="GO" id="GO:0007416">
    <property type="term" value="P:synapse assembly"/>
    <property type="evidence" value="ECO:0007669"/>
    <property type="project" value="TreeGrafter"/>
</dbReference>
<feature type="region of interest" description="Disordered" evidence="2">
    <location>
        <begin position="502"/>
        <end position="521"/>
    </location>
</feature>
<dbReference type="InterPro" id="IPR050964">
    <property type="entry name" value="Striated_Muscle_Regulatory"/>
</dbReference>
<evidence type="ECO:0000256" key="3">
    <source>
        <dbReference type="SAM" id="SignalP"/>
    </source>
</evidence>
<dbReference type="GO" id="GO:0007156">
    <property type="term" value="P:homophilic cell adhesion via plasma membrane adhesion molecules"/>
    <property type="evidence" value="ECO:0007669"/>
    <property type="project" value="TreeGrafter"/>
</dbReference>
<keyword evidence="3" id="KW-0732">Signal</keyword>
<feature type="domain" description="Fibronectin type-III" evidence="4">
    <location>
        <begin position="616"/>
        <end position="703"/>
    </location>
</feature>
<dbReference type="InterPro" id="IPR013783">
    <property type="entry name" value="Ig-like_fold"/>
</dbReference>
<protein>
    <recommendedName>
        <fullName evidence="4">Fibronectin type-III domain-containing protein</fullName>
    </recommendedName>
</protein>
<keyword evidence="1" id="KW-0677">Repeat</keyword>
<comment type="caution">
    <text evidence="5">The sequence shown here is derived from an EMBL/GenBank/DDBJ whole genome shotgun (WGS) entry which is preliminary data.</text>
</comment>
<feature type="compositionally biased region" description="Polar residues" evidence="2">
    <location>
        <begin position="502"/>
        <end position="518"/>
    </location>
</feature>
<feature type="domain" description="Fibronectin type-III" evidence="4">
    <location>
        <begin position="705"/>
        <end position="798"/>
    </location>
</feature>
<dbReference type="InterPro" id="IPR003961">
    <property type="entry name" value="FN3_dom"/>
</dbReference>
<feature type="domain" description="Fibronectin type-III" evidence="4">
    <location>
        <begin position="523"/>
        <end position="614"/>
    </location>
</feature>
<dbReference type="SUPFAM" id="SSF49265">
    <property type="entry name" value="Fibronectin type III"/>
    <property type="match status" value="5"/>
</dbReference>
<dbReference type="Gene3D" id="2.60.40.10">
    <property type="entry name" value="Immunoglobulins"/>
    <property type="match status" value="10"/>
</dbReference>
<dbReference type="CDD" id="cd00063">
    <property type="entry name" value="FN3"/>
    <property type="match status" value="8"/>
</dbReference>
<evidence type="ECO:0000256" key="1">
    <source>
        <dbReference type="ARBA" id="ARBA00022737"/>
    </source>
</evidence>
<feature type="region of interest" description="Disordered" evidence="2">
    <location>
        <begin position="309"/>
        <end position="330"/>
    </location>
</feature>
<feature type="chain" id="PRO_5042268067" description="Fibronectin type-III domain-containing protein" evidence="3">
    <location>
        <begin position="26"/>
        <end position="985"/>
    </location>
</feature>
<feature type="domain" description="Fibronectin type-III" evidence="4">
    <location>
        <begin position="429"/>
        <end position="521"/>
    </location>
</feature>
<evidence type="ECO:0000313" key="6">
    <source>
        <dbReference type="Proteomes" id="UP001292094"/>
    </source>
</evidence>
<feature type="compositionally biased region" description="Low complexity" evidence="2">
    <location>
        <begin position="143"/>
        <end position="153"/>
    </location>
</feature>
<dbReference type="PROSITE" id="PS50853">
    <property type="entry name" value="FN3"/>
    <property type="match status" value="9"/>
</dbReference>
<feature type="domain" description="Fibronectin type-III" evidence="4">
    <location>
        <begin position="49"/>
        <end position="143"/>
    </location>
</feature>
<sequence>MERRWGLWKLLVTVLLVWSPRISSAHQHRDGRTNSNGGTLGNLHNVRAPYVEVSAAPSGTTKIAVQWFLTDAGISDQVTSYIISWSSEDEDGTDIVDNTSSQYTIMDLVPCTTYTITVQPTDVDSAPLGDPGPASASTATQGVSPVSSVTPTAVPGDSHLLEVSWTLSVDIGRCPGYYKVTWSGQQNGEAEILGTTSYTITNLDTWTTYSVCVDSGNDANTLWERPKCEEGTTDEDIPGSPPTDIATTSVTEDSLTVQWGPPDIPNGVIVNYKVTWSPDDGTADTTELTYTITGLLPCSSYTVSISAVTSKGNGPSGDTSDSTQPKVPGAPDDVFVAMVVDRPDSLDVTWTQAEAPGKCDITSNIVSWSPSSAGEPLDTMTLDPTESYTITGLDTWTTYLVCVRASTLGGDGPDAPCVNMTTDEDVPGPPQNLNVMGSTTPESITVKWDPPSSPNGVISYYSLTWNPDDPSDNVITNDTTYTLTDLLPCTIYTISVSAVTSKGSGDPSNITGATQSATPDAPADMTVSMVLDQSDSLDVTWTQPSSTCDITNNTISWLLSSTGELVDSETIDATESYTIIGLEPWTTYLVCVSASTLAGEGPEGPCVNQTTDEDGPPENLQIKTVTPDSIQLQWDSPGNPNGVIINYSIMWSPDNGTDDTPFTTYTLTDLQPCTVYTVDVMASTSKGYGPPADILGITQLGAPGPPTDVSVSMVEDESDSLSITWTQPDTRCDITNNTISWSLSSTGDLVDSVTVNASEGYTITGLEPWTTYLVCVSASTLGGEGPEGSCVNETTDEDVPDGSPENFIVTVIMAESMTLQWDPPAIPNGVITTYSVMWSPDNGTLDTSNTTCNITDLSPCTEYTLTISAATSKGLGPPGEILDITDPKAPPAITELNVTQREHEPELGVTWSPVTPFGNCNVTYSVRWSDVANTEEGQGATTEPEYIIPKLSLDTEYNVCVVSSSEGEDAGQVCDKETTVNSSEY</sequence>
<feature type="compositionally biased region" description="Polar residues" evidence="2">
    <location>
        <begin position="309"/>
        <end position="325"/>
    </location>
</feature>
<feature type="domain" description="Fibronectin type-III" evidence="4">
    <location>
        <begin position="330"/>
        <end position="425"/>
    </location>
</feature>
<dbReference type="InterPro" id="IPR036116">
    <property type="entry name" value="FN3_sf"/>
</dbReference>
<proteinExistence type="predicted"/>
<dbReference type="Pfam" id="PF00041">
    <property type="entry name" value="fn3"/>
    <property type="match status" value="8"/>
</dbReference>
<dbReference type="PRINTS" id="PR00014">
    <property type="entry name" value="FNTYPEIII"/>
</dbReference>
<keyword evidence="6" id="KW-1185">Reference proteome</keyword>
<feature type="region of interest" description="Disordered" evidence="2">
    <location>
        <begin position="784"/>
        <end position="803"/>
    </location>
</feature>
<dbReference type="SMART" id="SM00060">
    <property type="entry name" value="FN3"/>
    <property type="match status" value="10"/>
</dbReference>
<feature type="region of interest" description="Disordered" evidence="2">
    <location>
        <begin position="123"/>
        <end position="153"/>
    </location>
</feature>
<dbReference type="EMBL" id="JAWZYT010001114">
    <property type="protein sequence ID" value="KAK4315468.1"/>
    <property type="molecule type" value="Genomic_DNA"/>
</dbReference>